<dbReference type="RefSeq" id="WP_031058020.1">
    <property type="nucleotide sequence ID" value="NZ_JBHSPX010000004.1"/>
</dbReference>
<accession>A0ABW1MKY7</accession>
<dbReference type="Proteomes" id="UP001596139">
    <property type="component" value="Unassembled WGS sequence"/>
</dbReference>
<feature type="domain" description="NadR/Ttd14 AAA" evidence="1">
    <location>
        <begin position="14"/>
        <end position="181"/>
    </location>
</feature>
<proteinExistence type="predicted"/>
<dbReference type="EMBL" id="JBHSPX010000004">
    <property type="protein sequence ID" value="MFC6063627.1"/>
    <property type="molecule type" value="Genomic_DNA"/>
</dbReference>
<reference evidence="3" key="1">
    <citation type="journal article" date="2019" name="Int. J. Syst. Evol. Microbiol.">
        <title>The Global Catalogue of Microorganisms (GCM) 10K type strain sequencing project: providing services to taxonomists for standard genome sequencing and annotation.</title>
        <authorList>
            <consortium name="The Broad Institute Genomics Platform"/>
            <consortium name="The Broad Institute Genome Sequencing Center for Infectious Disease"/>
            <person name="Wu L."/>
            <person name="Ma J."/>
        </authorList>
    </citation>
    <scope>NUCLEOTIDE SEQUENCE [LARGE SCALE GENOMIC DNA]</scope>
    <source>
        <strain evidence="3">CGMCC 1.15180</strain>
    </source>
</reference>
<evidence type="ECO:0000259" key="1">
    <source>
        <dbReference type="Pfam" id="PF13521"/>
    </source>
</evidence>
<dbReference type="Pfam" id="PF13521">
    <property type="entry name" value="AAA_28"/>
    <property type="match status" value="1"/>
</dbReference>
<dbReference type="SUPFAM" id="SSF52540">
    <property type="entry name" value="P-loop containing nucleoside triphosphate hydrolases"/>
    <property type="match status" value="1"/>
</dbReference>
<dbReference type="InterPro" id="IPR027417">
    <property type="entry name" value="P-loop_NTPase"/>
</dbReference>
<protein>
    <submittedName>
        <fullName evidence="2">AAA family ATPase</fullName>
    </submittedName>
</protein>
<dbReference type="InterPro" id="IPR038727">
    <property type="entry name" value="NadR/Ttd14_AAA_dom"/>
</dbReference>
<evidence type="ECO:0000313" key="3">
    <source>
        <dbReference type="Proteomes" id="UP001596139"/>
    </source>
</evidence>
<sequence length="196" mass="21819">MSSLPTSMHSDRFVVITGGPGAGKSTLIERLAVLGYARSEEAGRGVIRDQVAVGGHGLPWADRELFAELMLCWELRSYRLAAGPAAPPAGPVFFDRGLPDIVGYLRLQGLPVPAHVHAAAQAYRYHRRVWVAPFWPEIYAADAERKQSPEEAERTYRVMVETYTEYGYEPVELERAAVEERVRSVLHMVDRSPAAE</sequence>
<gene>
    <name evidence="2" type="ORF">ACFP4F_13800</name>
</gene>
<keyword evidence="3" id="KW-1185">Reference proteome</keyword>
<name>A0ABW1MKY7_9ACTN</name>
<comment type="caution">
    <text evidence="2">The sequence shown here is derived from an EMBL/GenBank/DDBJ whole genome shotgun (WGS) entry which is preliminary data.</text>
</comment>
<evidence type="ECO:0000313" key="2">
    <source>
        <dbReference type="EMBL" id="MFC6063627.1"/>
    </source>
</evidence>
<dbReference type="Gene3D" id="3.40.50.300">
    <property type="entry name" value="P-loop containing nucleotide triphosphate hydrolases"/>
    <property type="match status" value="1"/>
</dbReference>
<organism evidence="2 3">
    <name type="scientific">Streptomyces ochraceiscleroticus</name>
    <dbReference type="NCBI Taxonomy" id="47761"/>
    <lineage>
        <taxon>Bacteria</taxon>
        <taxon>Bacillati</taxon>
        <taxon>Actinomycetota</taxon>
        <taxon>Actinomycetes</taxon>
        <taxon>Kitasatosporales</taxon>
        <taxon>Streptomycetaceae</taxon>
        <taxon>Streptomyces</taxon>
    </lineage>
</organism>